<dbReference type="SUPFAM" id="SSF47336">
    <property type="entry name" value="ACP-like"/>
    <property type="match status" value="1"/>
</dbReference>
<dbReference type="OrthoDB" id="5461029at2"/>
<dbReference type="EMBL" id="WVUD01000043">
    <property type="protein sequence ID" value="MYL84788.1"/>
    <property type="molecule type" value="Genomic_DNA"/>
</dbReference>
<reference evidence="2 3" key="1">
    <citation type="submission" date="2020-01" db="EMBL/GenBank/DDBJ databases">
        <title>Genome sequence of Desulfovibrio aerotolerans DSM 16695(T).</title>
        <authorList>
            <person name="Karnachuk O."/>
            <person name="Avakyan M."/>
            <person name="Mardanov A."/>
            <person name="Kadnikov V."/>
            <person name="Ravin N."/>
        </authorList>
    </citation>
    <scope>NUCLEOTIDE SEQUENCE [LARGE SCALE GENOMIC DNA]</scope>
    <source>
        <strain evidence="2 3">DSM 16695</strain>
    </source>
</reference>
<dbReference type="Proteomes" id="UP000482487">
    <property type="component" value="Unassembled WGS sequence"/>
</dbReference>
<evidence type="ECO:0000313" key="3">
    <source>
        <dbReference type="Proteomes" id="UP000482487"/>
    </source>
</evidence>
<name>A0A7C9MKM2_9BACT</name>
<evidence type="ECO:0000313" key="2">
    <source>
        <dbReference type="EMBL" id="MYL84788.1"/>
    </source>
</evidence>
<sequence length="81" mass="8872">MSITGSELTDLLRLAGIDEAIIAGVKPDAPLLLQGLDSVDFPTFIVAVEDRFAIDIPEDTAWQLRSLDDFAEFINRAPRGK</sequence>
<dbReference type="Gene3D" id="1.10.1200.10">
    <property type="entry name" value="ACP-like"/>
    <property type="match status" value="1"/>
</dbReference>
<gene>
    <name evidence="2" type="ORF">GTA51_16870</name>
</gene>
<protein>
    <submittedName>
        <fullName evidence="2">Acyl carrier protein</fullName>
    </submittedName>
</protein>
<dbReference type="InterPro" id="IPR009081">
    <property type="entry name" value="PP-bd_ACP"/>
</dbReference>
<dbReference type="AlphaFoldDB" id="A0A7C9MKM2"/>
<proteinExistence type="predicted"/>
<accession>A0A7C9MKM2</accession>
<dbReference type="Pfam" id="PF00550">
    <property type="entry name" value="PP-binding"/>
    <property type="match status" value="1"/>
</dbReference>
<evidence type="ECO:0000259" key="1">
    <source>
        <dbReference type="PROSITE" id="PS50075"/>
    </source>
</evidence>
<feature type="domain" description="Carrier" evidence="1">
    <location>
        <begin position="1"/>
        <end position="78"/>
    </location>
</feature>
<organism evidence="2 3">
    <name type="scientific">Solidesulfovibrio aerotolerans</name>
    <dbReference type="NCBI Taxonomy" id="295255"/>
    <lineage>
        <taxon>Bacteria</taxon>
        <taxon>Pseudomonadati</taxon>
        <taxon>Thermodesulfobacteriota</taxon>
        <taxon>Desulfovibrionia</taxon>
        <taxon>Desulfovibrionales</taxon>
        <taxon>Desulfovibrionaceae</taxon>
        <taxon>Solidesulfovibrio</taxon>
    </lineage>
</organism>
<comment type="caution">
    <text evidence="2">The sequence shown here is derived from an EMBL/GenBank/DDBJ whole genome shotgun (WGS) entry which is preliminary data.</text>
</comment>
<dbReference type="PROSITE" id="PS50075">
    <property type="entry name" value="CARRIER"/>
    <property type="match status" value="1"/>
</dbReference>
<dbReference type="RefSeq" id="WP_160963133.1">
    <property type="nucleotide sequence ID" value="NZ_WVUD01000043.1"/>
</dbReference>
<dbReference type="InterPro" id="IPR036736">
    <property type="entry name" value="ACP-like_sf"/>
</dbReference>
<keyword evidence="3" id="KW-1185">Reference proteome</keyword>